<evidence type="ECO:0000313" key="3">
    <source>
        <dbReference type="Proteomes" id="UP000249518"/>
    </source>
</evidence>
<keyword evidence="1" id="KW-1133">Transmembrane helix</keyword>
<evidence type="ECO:0000256" key="1">
    <source>
        <dbReference type="SAM" id="Phobius"/>
    </source>
</evidence>
<evidence type="ECO:0008006" key="4">
    <source>
        <dbReference type="Google" id="ProtNLM"/>
    </source>
</evidence>
<name>A0A328X080_9FLAO</name>
<keyword evidence="1" id="KW-0472">Membrane</keyword>
<protein>
    <recommendedName>
        <fullName evidence="4">Cbb3-type cytochrome oxidase component FixQ</fullName>
    </recommendedName>
</protein>
<keyword evidence="3" id="KW-1185">Reference proteome</keyword>
<evidence type="ECO:0000313" key="2">
    <source>
        <dbReference type="EMBL" id="RAR50965.1"/>
    </source>
</evidence>
<organism evidence="2 3">
    <name type="scientific">Flavobacterium lacus</name>
    <dbReference type="NCBI Taxonomy" id="1353778"/>
    <lineage>
        <taxon>Bacteria</taxon>
        <taxon>Pseudomonadati</taxon>
        <taxon>Bacteroidota</taxon>
        <taxon>Flavobacteriia</taxon>
        <taxon>Flavobacteriales</taxon>
        <taxon>Flavobacteriaceae</taxon>
        <taxon>Flavobacterium</taxon>
    </lineage>
</organism>
<proteinExistence type="predicted"/>
<keyword evidence="1" id="KW-0812">Transmembrane</keyword>
<dbReference type="EMBL" id="QLSV01000001">
    <property type="protein sequence ID" value="RAR50965.1"/>
    <property type="molecule type" value="Genomic_DNA"/>
</dbReference>
<reference evidence="2 3" key="1">
    <citation type="submission" date="2018-06" db="EMBL/GenBank/DDBJ databases">
        <title>Genomic Encyclopedia of Type Strains, Phase III (KMG-III): the genomes of soil and plant-associated and newly described type strains.</title>
        <authorList>
            <person name="Whitman W."/>
        </authorList>
    </citation>
    <scope>NUCLEOTIDE SEQUENCE [LARGE SCALE GENOMIC DNA]</scope>
    <source>
        <strain evidence="2 3">CGMCC 1.12504</strain>
    </source>
</reference>
<dbReference type="Proteomes" id="UP000249518">
    <property type="component" value="Unassembled WGS sequence"/>
</dbReference>
<accession>A0A328X080</accession>
<feature type="transmembrane region" description="Helical" evidence="1">
    <location>
        <begin position="12"/>
        <end position="38"/>
    </location>
</feature>
<dbReference type="RefSeq" id="WP_112084561.1">
    <property type="nucleotide sequence ID" value="NZ_QLSV01000001.1"/>
</dbReference>
<dbReference type="AlphaFoldDB" id="A0A328X080"/>
<gene>
    <name evidence="2" type="ORF">B0I10_101137</name>
</gene>
<sequence length="57" mass="6730">MLKFIKHHMDTIIGIEIYPIISLSIFFLFFVLLLVWVFSYSKEAINELGEIPLKEDN</sequence>
<comment type="caution">
    <text evidence="2">The sequence shown here is derived from an EMBL/GenBank/DDBJ whole genome shotgun (WGS) entry which is preliminary data.</text>
</comment>